<dbReference type="GeneID" id="85354994"/>
<dbReference type="Proteomes" id="UP001175211">
    <property type="component" value="Unassembled WGS sequence"/>
</dbReference>
<feature type="chain" id="PRO_5041422739" description="Secreted protein" evidence="1">
    <location>
        <begin position="22"/>
        <end position="87"/>
    </location>
</feature>
<name>A0AA39TXA9_ARMTA</name>
<feature type="signal peptide" evidence="1">
    <location>
        <begin position="1"/>
        <end position="21"/>
    </location>
</feature>
<protein>
    <recommendedName>
        <fullName evidence="4">Secreted protein</fullName>
    </recommendedName>
</protein>
<dbReference type="RefSeq" id="XP_060336741.1">
    <property type="nucleotide sequence ID" value="XM_060471446.1"/>
</dbReference>
<comment type="caution">
    <text evidence="2">The sequence shown here is derived from an EMBL/GenBank/DDBJ whole genome shotgun (WGS) entry which is preliminary data.</text>
</comment>
<evidence type="ECO:0000256" key="1">
    <source>
        <dbReference type="SAM" id="SignalP"/>
    </source>
</evidence>
<evidence type="ECO:0000313" key="3">
    <source>
        <dbReference type="Proteomes" id="UP001175211"/>
    </source>
</evidence>
<evidence type="ECO:0008006" key="4">
    <source>
        <dbReference type="Google" id="ProtNLM"/>
    </source>
</evidence>
<keyword evidence="1" id="KW-0732">Signal</keyword>
<sequence length="87" mass="10077">MKTSGLVHGLLAVLFMPCIHSFRWHRYNVPFSERLGFQETKFARRPVSTNKNRTPYAPPGKHNRIRMLPAQCLSKLHGLLLYSQRDG</sequence>
<evidence type="ECO:0000313" key="2">
    <source>
        <dbReference type="EMBL" id="KAK0465914.1"/>
    </source>
</evidence>
<organism evidence="2 3">
    <name type="scientific">Armillaria tabescens</name>
    <name type="common">Ringless honey mushroom</name>
    <name type="synonym">Agaricus tabescens</name>
    <dbReference type="NCBI Taxonomy" id="1929756"/>
    <lineage>
        <taxon>Eukaryota</taxon>
        <taxon>Fungi</taxon>
        <taxon>Dikarya</taxon>
        <taxon>Basidiomycota</taxon>
        <taxon>Agaricomycotina</taxon>
        <taxon>Agaricomycetes</taxon>
        <taxon>Agaricomycetidae</taxon>
        <taxon>Agaricales</taxon>
        <taxon>Marasmiineae</taxon>
        <taxon>Physalacriaceae</taxon>
        <taxon>Desarmillaria</taxon>
    </lineage>
</organism>
<gene>
    <name evidence="2" type="ORF">EV420DRAFT_1508766</name>
</gene>
<proteinExistence type="predicted"/>
<accession>A0AA39TXA9</accession>
<dbReference type="AlphaFoldDB" id="A0AA39TXA9"/>
<keyword evidence="3" id="KW-1185">Reference proteome</keyword>
<reference evidence="2" key="1">
    <citation type="submission" date="2023-06" db="EMBL/GenBank/DDBJ databases">
        <authorList>
            <consortium name="Lawrence Berkeley National Laboratory"/>
            <person name="Ahrendt S."/>
            <person name="Sahu N."/>
            <person name="Indic B."/>
            <person name="Wong-Bajracharya J."/>
            <person name="Merenyi Z."/>
            <person name="Ke H.-M."/>
            <person name="Monk M."/>
            <person name="Kocsube S."/>
            <person name="Drula E."/>
            <person name="Lipzen A."/>
            <person name="Balint B."/>
            <person name="Henrissat B."/>
            <person name="Andreopoulos B."/>
            <person name="Martin F.M."/>
            <person name="Harder C.B."/>
            <person name="Rigling D."/>
            <person name="Ford K.L."/>
            <person name="Foster G.D."/>
            <person name="Pangilinan J."/>
            <person name="Papanicolaou A."/>
            <person name="Barry K."/>
            <person name="LaButti K."/>
            <person name="Viragh M."/>
            <person name="Koriabine M."/>
            <person name="Yan M."/>
            <person name="Riley R."/>
            <person name="Champramary S."/>
            <person name="Plett K.L."/>
            <person name="Tsai I.J."/>
            <person name="Slot J."/>
            <person name="Sipos G."/>
            <person name="Plett J."/>
            <person name="Nagy L.G."/>
            <person name="Grigoriev I.V."/>
        </authorList>
    </citation>
    <scope>NUCLEOTIDE SEQUENCE</scope>
    <source>
        <strain evidence="2">CCBAS 213</strain>
    </source>
</reference>
<dbReference type="EMBL" id="JAUEPS010000004">
    <property type="protein sequence ID" value="KAK0465914.1"/>
    <property type="molecule type" value="Genomic_DNA"/>
</dbReference>